<dbReference type="STRING" id="1198029.A0A1U7LXB9"/>
<dbReference type="Proteomes" id="UP000186594">
    <property type="component" value="Unassembled WGS sequence"/>
</dbReference>
<feature type="domain" description="3'-5' exonuclease" evidence="4">
    <location>
        <begin position="195"/>
        <end position="362"/>
    </location>
</feature>
<dbReference type="GO" id="GO:0005634">
    <property type="term" value="C:nucleus"/>
    <property type="evidence" value="ECO:0007669"/>
    <property type="project" value="TreeGrafter"/>
</dbReference>
<gene>
    <name evidence="5" type="ORF">NEOLI_002687</name>
</gene>
<dbReference type="InterPro" id="IPR002562">
    <property type="entry name" value="3'-5'_exonuclease_dom"/>
</dbReference>
<dbReference type="CDD" id="cd06141">
    <property type="entry name" value="WRN_exo"/>
    <property type="match status" value="1"/>
</dbReference>
<dbReference type="InterPro" id="IPR051132">
    <property type="entry name" value="3-5_Exonuclease_domain"/>
</dbReference>
<dbReference type="AlphaFoldDB" id="A0A1U7LXB9"/>
<keyword evidence="1" id="KW-0540">Nuclease</keyword>
<dbReference type="GO" id="GO:0004386">
    <property type="term" value="F:helicase activity"/>
    <property type="evidence" value="ECO:0007669"/>
    <property type="project" value="UniProtKB-KW"/>
</dbReference>
<dbReference type="InterPro" id="IPR036397">
    <property type="entry name" value="RNaseH_sf"/>
</dbReference>
<dbReference type="GO" id="GO:0008408">
    <property type="term" value="F:3'-5' exonuclease activity"/>
    <property type="evidence" value="ECO:0007669"/>
    <property type="project" value="InterPro"/>
</dbReference>
<protein>
    <submittedName>
        <fullName evidence="5">Werner syndrome ATP-dependent helicase</fullName>
    </submittedName>
</protein>
<evidence type="ECO:0000313" key="6">
    <source>
        <dbReference type="Proteomes" id="UP000186594"/>
    </source>
</evidence>
<dbReference type="OrthoDB" id="1920326at2759"/>
<name>A0A1U7LXB9_NEOID</name>
<dbReference type="GO" id="GO:0003676">
    <property type="term" value="F:nucleic acid binding"/>
    <property type="evidence" value="ECO:0007669"/>
    <property type="project" value="InterPro"/>
</dbReference>
<dbReference type="GO" id="GO:0005737">
    <property type="term" value="C:cytoplasm"/>
    <property type="evidence" value="ECO:0007669"/>
    <property type="project" value="TreeGrafter"/>
</dbReference>
<evidence type="ECO:0000313" key="5">
    <source>
        <dbReference type="EMBL" id="OLL27171.1"/>
    </source>
</evidence>
<organism evidence="5 6">
    <name type="scientific">Neolecta irregularis (strain DAH-3)</name>
    <dbReference type="NCBI Taxonomy" id="1198029"/>
    <lineage>
        <taxon>Eukaryota</taxon>
        <taxon>Fungi</taxon>
        <taxon>Dikarya</taxon>
        <taxon>Ascomycota</taxon>
        <taxon>Taphrinomycotina</taxon>
        <taxon>Neolectales</taxon>
        <taxon>Neolectaceae</taxon>
        <taxon>Neolecta</taxon>
    </lineage>
</organism>
<evidence type="ECO:0000256" key="1">
    <source>
        <dbReference type="ARBA" id="ARBA00022722"/>
    </source>
</evidence>
<evidence type="ECO:0000259" key="4">
    <source>
        <dbReference type="Pfam" id="PF01612"/>
    </source>
</evidence>
<feature type="region of interest" description="Disordered" evidence="3">
    <location>
        <begin position="137"/>
        <end position="176"/>
    </location>
</feature>
<proteinExistence type="predicted"/>
<keyword evidence="5" id="KW-0067">ATP-binding</keyword>
<dbReference type="PANTHER" id="PTHR13620">
    <property type="entry name" value="3-5 EXONUCLEASE"/>
    <property type="match status" value="1"/>
</dbReference>
<keyword evidence="5" id="KW-0347">Helicase</keyword>
<accession>A0A1U7LXB9</accession>
<keyword evidence="5" id="KW-0547">Nucleotide-binding</keyword>
<dbReference type="Gene3D" id="3.30.420.10">
    <property type="entry name" value="Ribonuclease H-like superfamily/Ribonuclease H"/>
    <property type="match status" value="1"/>
</dbReference>
<dbReference type="EMBL" id="LXFE01000117">
    <property type="protein sequence ID" value="OLL27171.1"/>
    <property type="molecule type" value="Genomic_DNA"/>
</dbReference>
<dbReference type="PANTHER" id="PTHR13620:SF104">
    <property type="entry name" value="EXONUCLEASE 3'-5' DOMAIN-CONTAINING PROTEIN 2"/>
    <property type="match status" value="1"/>
</dbReference>
<keyword evidence="6" id="KW-1185">Reference proteome</keyword>
<dbReference type="GO" id="GO:0006139">
    <property type="term" value="P:nucleobase-containing compound metabolic process"/>
    <property type="evidence" value="ECO:0007669"/>
    <property type="project" value="InterPro"/>
</dbReference>
<dbReference type="Pfam" id="PF01612">
    <property type="entry name" value="DNA_pol_A_exo1"/>
    <property type="match status" value="1"/>
</dbReference>
<comment type="caution">
    <text evidence="5">The sequence shown here is derived from an EMBL/GenBank/DDBJ whole genome shotgun (WGS) entry which is preliminary data.</text>
</comment>
<evidence type="ECO:0000256" key="2">
    <source>
        <dbReference type="ARBA" id="ARBA00022801"/>
    </source>
</evidence>
<sequence length="415" mass="46559">MRISVKSGITSLALNSNQKSPFLSFMLRVNTSPTRQITRSPIPRTQSTPRVTKHLSARPISYFFGPNPKNGTWHPTDGIRFSSTTVERNIGINNSYNDGVLTVSCTKAVKIKEKQIKSSIYNVTELQLERTKVDSSFHQEKPNPVDPFSFPPPRLSTVRQRRNKGSRQSDMWSYTSQNTPNGEEIQVYYTADFKEANDLVHILHGKVLGFDMEWPPVFRKSKTPNPKVSLIQLCDPNVILLIQVGKMTAFPPALAEIIGNPRILKCGVAISGDGKRLLDAYNVTCRGLLELSNLAVSVDPERWVSNGARTIAMTKLCEIYLGKPLSKGPVRISNWNQNLSSDQIHYAATDTYAGLRLFEELDLLRSTCLPVPQLPATYEHLNAEAAKKKAADLEISNLEIQEAILLDEHLKRYNR</sequence>
<dbReference type="SUPFAM" id="SSF53098">
    <property type="entry name" value="Ribonuclease H-like"/>
    <property type="match status" value="1"/>
</dbReference>
<dbReference type="InterPro" id="IPR012337">
    <property type="entry name" value="RNaseH-like_sf"/>
</dbReference>
<reference evidence="5 6" key="1">
    <citation type="submission" date="2016-04" db="EMBL/GenBank/DDBJ databases">
        <title>Evolutionary innovation and constraint leading to complex multicellularity in the Ascomycota.</title>
        <authorList>
            <person name="Cisse O."/>
            <person name="Nguyen A."/>
            <person name="Hewitt D.A."/>
            <person name="Jedd G."/>
            <person name="Stajich J.E."/>
        </authorList>
    </citation>
    <scope>NUCLEOTIDE SEQUENCE [LARGE SCALE GENOMIC DNA]</scope>
    <source>
        <strain evidence="5 6">DAH-3</strain>
    </source>
</reference>
<feature type="compositionally biased region" description="Polar residues" evidence="3">
    <location>
        <begin position="166"/>
        <end position="176"/>
    </location>
</feature>
<evidence type="ECO:0000256" key="3">
    <source>
        <dbReference type="SAM" id="MobiDB-lite"/>
    </source>
</evidence>
<keyword evidence="2" id="KW-0378">Hydrolase</keyword>